<dbReference type="GO" id="GO:0003677">
    <property type="term" value="F:DNA binding"/>
    <property type="evidence" value="ECO:0007669"/>
    <property type="project" value="UniProtKB-KW"/>
</dbReference>
<evidence type="ECO:0000256" key="3">
    <source>
        <dbReference type="ARBA" id="ARBA00023163"/>
    </source>
</evidence>
<dbReference type="PANTHER" id="PTHR24567:SF74">
    <property type="entry name" value="HTH-TYPE TRANSCRIPTIONAL REGULATOR ARCR"/>
    <property type="match status" value="1"/>
</dbReference>
<dbReference type="PRINTS" id="PR00034">
    <property type="entry name" value="HTHCRP"/>
</dbReference>
<dbReference type="Proteomes" id="UP000679220">
    <property type="component" value="Unassembled WGS sequence"/>
</dbReference>
<gene>
    <name evidence="6" type="ORF">KDU71_15730</name>
</gene>
<dbReference type="AlphaFoldDB" id="A0A941F5U2"/>
<dbReference type="PANTHER" id="PTHR24567">
    <property type="entry name" value="CRP FAMILY TRANSCRIPTIONAL REGULATORY PROTEIN"/>
    <property type="match status" value="1"/>
</dbReference>
<dbReference type="InterPro" id="IPR050397">
    <property type="entry name" value="Env_Response_Regulators"/>
</dbReference>
<organism evidence="6 7">
    <name type="scientific">Carboxylicivirga sediminis</name>
    <dbReference type="NCBI Taxonomy" id="2006564"/>
    <lineage>
        <taxon>Bacteria</taxon>
        <taxon>Pseudomonadati</taxon>
        <taxon>Bacteroidota</taxon>
        <taxon>Bacteroidia</taxon>
        <taxon>Marinilabiliales</taxon>
        <taxon>Marinilabiliaceae</taxon>
        <taxon>Carboxylicivirga</taxon>
    </lineage>
</organism>
<name>A0A941F5U2_9BACT</name>
<dbReference type="SUPFAM" id="SSF51206">
    <property type="entry name" value="cAMP-binding domain-like"/>
    <property type="match status" value="1"/>
</dbReference>
<dbReference type="SMART" id="SM00419">
    <property type="entry name" value="HTH_CRP"/>
    <property type="match status" value="1"/>
</dbReference>
<feature type="domain" description="HTH crp-type" evidence="5">
    <location>
        <begin position="154"/>
        <end position="225"/>
    </location>
</feature>
<dbReference type="InterPro" id="IPR018490">
    <property type="entry name" value="cNMP-bd_dom_sf"/>
</dbReference>
<dbReference type="GO" id="GO:0003700">
    <property type="term" value="F:DNA-binding transcription factor activity"/>
    <property type="evidence" value="ECO:0007669"/>
    <property type="project" value="TreeGrafter"/>
</dbReference>
<reference evidence="6" key="1">
    <citation type="journal article" date="2018" name="Int. J. Syst. Evol. Microbiol.">
        <title>Carboxylicivirga sediminis sp. nov., isolated from coastal sediment.</title>
        <authorList>
            <person name="Wang F.Q."/>
            <person name="Ren L.H."/>
            <person name="Zou R.J."/>
            <person name="Sun Y.Z."/>
            <person name="Liu X.J."/>
            <person name="Jiang F."/>
            <person name="Liu L.J."/>
        </authorList>
    </citation>
    <scope>NUCLEOTIDE SEQUENCE</scope>
    <source>
        <strain evidence="6">JR1</strain>
    </source>
</reference>
<dbReference type="Gene3D" id="1.10.10.10">
    <property type="entry name" value="Winged helix-like DNA-binding domain superfamily/Winged helix DNA-binding domain"/>
    <property type="match status" value="1"/>
</dbReference>
<dbReference type="InterPro" id="IPR036390">
    <property type="entry name" value="WH_DNA-bd_sf"/>
</dbReference>
<evidence type="ECO:0000259" key="5">
    <source>
        <dbReference type="PROSITE" id="PS51063"/>
    </source>
</evidence>
<proteinExistence type="predicted"/>
<dbReference type="InterPro" id="IPR012318">
    <property type="entry name" value="HTH_CRP"/>
</dbReference>
<keyword evidence="1" id="KW-0805">Transcription regulation</keyword>
<accession>A0A941F5U2</accession>
<evidence type="ECO:0000256" key="2">
    <source>
        <dbReference type="ARBA" id="ARBA00023125"/>
    </source>
</evidence>
<dbReference type="GO" id="GO:0005829">
    <property type="term" value="C:cytosol"/>
    <property type="evidence" value="ECO:0007669"/>
    <property type="project" value="TreeGrafter"/>
</dbReference>
<dbReference type="EMBL" id="JAGTAR010000026">
    <property type="protein sequence ID" value="MBR8537022.1"/>
    <property type="molecule type" value="Genomic_DNA"/>
</dbReference>
<evidence type="ECO:0000313" key="6">
    <source>
        <dbReference type="EMBL" id="MBR8537022.1"/>
    </source>
</evidence>
<dbReference type="Gene3D" id="2.60.120.10">
    <property type="entry name" value="Jelly Rolls"/>
    <property type="match status" value="1"/>
</dbReference>
<comment type="caution">
    <text evidence="6">The sequence shown here is derived from an EMBL/GenBank/DDBJ whole genome shotgun (WGS) entry which is preliminary data.</text>
</comment>
<keyword evidence="3" id="KW-0804">Transcription</keyword>
<dbReference type="InterPro" id="IPR000595">
    <property type="entry name" value="cNMP-bd_dom"/>
</dbReference>
<keyword evidence="7" id="KW-1185">Reference proteome</keyword>
<dbReference type="SUPFAM" id="SSF46785">
    <property type="entry name" value="Winged helix' DNA-binding domain"/>
    <property type="match status" value="1"/>
</dbReference>
<keyword evidence="2" id="KW-0238">DNA-binding</keyword>
<dbReference type="Pfam" id="PF13545">
    <property type="entry name" value="HTH_Crp_2"/>
    <property type="match status" value="1"/>
</dbReference>
<dbReference type="InterPro" id="IPR014710">
    <property type="entry name" value="RmlC-like_jellyroll"/>
</dbReference>
<sequence length="235" mass="26365">MKNIQSVPFSDEVDLLSYEIFSGLTEEELDSLTQSMSCTLHKRGNILYHEGSRINGAYVVIKGILKIYKTGFDGKEQIIRFAKDGDLIGFRSVVSDELACTTSKVVNDAVLCYLPSEVLTSLIKVNPEFAMSLMKLTCRELGESNKFLTDIAQKTVRERLAEVLLLLMDTFDLDEDSTLQISLTREELANMVGTATESVIRLLSEFKSDKLIELNGRKIKLINIPKLIKIGNVYI</sequence>
<dbReference type="PROSITE" id="PS51063">
    <property type="entry name" value="HTH_CRP_2"/>
    <property type="match status" value="1"/>
</dbReference>
<dbReference type="Pfam" id="PF00027">
    <property type="entry name" value="cNMP_binding"/>
    <property type="match status" value="1"/>
</dbReference>
<dbReference type="CDD" id="cd00038">
    <property type="entry name" value="CAP_ED"/>
    <property type="match status" value="1"/>
</dbReference>
<dbReference type="InterPro" id="IPR036388">
    <property type="entry name" value="WH-like_DNA-bd_sf"/>
</dbReference>
<dbReference type="PROSITE" id="PS50042">
    <property type="entry name" value="CNMP_BINDING_3"/>
    <property type="match status" value="1"/>
</dbReference>
<dbReference type="SMART" id="SM00100">
    <property type="entry name" value="cNMP"/>
    <property type="match status" value="1"/>
</dbReference>
<evidence type="ECO:0000313" key="7">
    <source>
        <dbReference type="Proteomes" id="UP000679220"/>
    </source>
</evidence>
<dbReference type="RefSeq" id="WP_212192049.1">
    <property type="nucleotide sequence ID" value="NZ_JAGTAR010000026.1"/>
</dbReference>
<evidence type="ECO:0000259" key="4">
    <source>
        <dbReference type="PROSITE" id="PS50042"/>
    </source>
</evidence>
<evidence type="ECO:0000256" key="1">
    <source>
        <dbReference type="ARBA" id="ARBA00023015"/>
    </source>
</evidence>
<reference evidence="6" key="2">
    <citation type="submission" date="2021-04" db="EMBL/GenBank/DDBJ databases">
        <authorList>
            <person name="Zhang T."/>
            <person name="Zhang Y."/>
            <person name="Lu D."/>
            <person name="Zuo D."/>
            <person name="Du Z."/>
        </authorList>
    </citation>
    <scope>NUCLEOTIDE SEQUENCE</scope>
    <source>
        <strain evidence="6">JR1</strain>
    </source>
</reference>
<feature type="domain" description="Cyclic nucleotide-binding" evidence="4">
    <location>
        <begin position="20"/>
        <end position="123"/>
    </location>
</feature>
<protein>
    <submittedName>
        <fullName evidence="6">Crp/Fnr family transcriptional regulator</fullName>
    </submittedName>
</protein>